<reference evidence="3" key="1">
    <citation type="submission" date="2021-06" db="EMBL/GenBank/DDBJ databases">
        <authorList>
            <person name="Kallberg Y."/>
            <person name="Tangrot J."/>
            <person name="Rosling A."/>
        </authorList>
    </citation>
    <scope>NUCLEOTIDE SEQUENCE</scope>
    <source>
        <strain evidence="3">87-6 pot B 2015</strain>
    </source>
</reference>
<evidence type="ECO:0000256" key="1">
    <source>
        <dbReference type="SAM" id="MobiDB-lite"/>
    </source>
</evidence>
<evidence type="ECO:0000256" key="2">
    <source>
        <dbReference type="SAM" id="Phobius"/>
    </source>
</evidence>
<sequence length="416" mass="46652">MSNNQREESITSRNVDDREGEMGIAYTTDEVDYLDHFSNNNQNPVEYLEFLATQEPYSPKNLSLNQDSFHQPSNFQQQEQFIGLRGGPALSNVHYVMSPDDTRQFLPDNNINNNYNPYFPPTQQINMYNNPLSLSPLDEVVQHNAAPYPDQSESYQIEVVDMDDDTSSPLFDEASSPIDHSTVTPSPLSLPSLLLSRNRSRISTPKVEVSLNLPSAYTAQVQQSDSPLRSEFRKISIMKNNSPHNPQNESIVKFDFHNATGDPDDPLLNNDNISGSIQLQEEEQRRLPTGLLNGNSIENNNMINTSNNIPNASYQHSNVLQPISSISPTYPIPPTSHITQKPLIANKNDEGQNHDAVETTTNIETIEKFYKPKQGTIFMLINVFTIAAIVFVTWRLGAWGIGQAKGIYGTLRVLGL</sequence>
<evidence type="ECO:0000313" key="4">
    <source>
        <dbReference type="Proteomes" id="UP000789375"/>
    </source>
</evidence>
<keyword evidence="2" id="KW-0812">Transmembrane</keyword>
<keyword evidence="2" id="KW-0472">Membrane</keyword>
<keyword evidence="4" id="KW-1185">Reference proteome</keyword>
<name>A0A9N9A9M5_FUNMO</name>
<accession>A0A9N9A9M5</accession>
<protein>
    <submittedName>
        <fullName evidence="3">6089_t:CDS:1</fullName>
    </submittedName>
</protein>
<keyword evidence="2" id="KW-1133">Transmembrane helix</keyword>
<gene>
    <name evidence="3" type="ORF">FMOSSE_LOCUS5123</name>
</gene>
<feature type="transmembrane region" description="Helical" evidence="2">
    <location>
        <begin position="377"/>
        <end position="397"/>
    </location>
</feature>
<dbReference type="Proteomes" id="UP000789375">
    <property type="component" value="Unassembled WGS sequence"/>
</dbReference>
<organism evidence="3 4">
    <name type="scientific">Funneliformis mosseae</name>
    <name type="common">Endomycorrhizal fungus</name>
    <name type="synonym">Glomus mosseae</name>
    <dbReference type="NCBI Taxonomy" id="27381"/>
    <lineage>
        <taxon>Eukaryota</taxon>
        <taxon>Fungi</taxon>
        <taxon>Fungi incertae sedis</taxon>
        <taxon>Mucoromycota</taxon>
        <taxon>Glomeromycotina</taxon>
        <taxon>Glomeromycetes</taxon>
        <taxon>Glomerales</taxon>
        <taxon>Glomeraceae</taxon>
        <taxon>Funneliformis</taxon>
    </lineage>
</organism>
<dbReference type="EMBL" id="CAJVPP010000935">
    <property type="protein sequence ID" value="CAG8522903.1"/>
    <property type="molecule type" value="Genomic_DNA"/>
</dbReference>
<proteinExistence type="predicted"/>
<evidence type="ECO:0000313" key="3">
    <source>
        <dbReference type="EMBL" id="CAG8522903.1"/>
    </source>
</evidence>
<comment type="caution">
    <text evidence="3">The sequence shown here is derived from an EMBL/GenBank/DDBJ whole genome shotgun (WGS) entry which is preliminary data.</text>
</comment>
<feature type="region of interest" description="Disordered" evidence="1">
    <location>
        <begin position="1"/>
        <end position="21"/>
    </location>
</feature>
<dbReference type="AlphaFoldDB" id="A0A9N9A9M5"/>